<gene>
    <name evidence="1" type="ORF">ANACOL_02098</name>
</gene>
<comment type="caution">
    <text evidence="1">The sequence shown here is derived from an EMBL/GenBank/DDBJ whole genome shotgun (WGS) entry which is preliminary data.</text>
</comment>
<dbReference type="AlphaFoldDB" id="B0PBE7"/>
<evidence type="ECO:0000313" key="1">
    <source>
        <dbReference type="EMBL" id="EDS11477.1"/>
    </source>
</evidence>
<dbReference type="Proteomes" id="UP000003803">
    <property type="component" value="Unassembled WGS sequence"/>
</dbReference>
<reference evidence="1" key="1">
    <citation type="submission" date="2007-11" db="EMBL/GenBank/DDBJ databases">
        <authorList>
            <person name="Fulton L."/>
            <person name="Clifton S."/>
            <person name="Fulton B."/>
            <person name="Xu J."/>
            <person name="Minx P."/>
            <person name="Pepin K.H."/>
            <person name="Johnson M."/>
            <person name="Thiruvilangam P."/>
            <person name="Bhonagiri V."/>
            <person name="Nash W.E."/>
            <person name="Mardis E.R."/>
            <person name="Wilson R.K."/>
        </authorList>
    </citation>
    <scope>NUCLEOTIDE SEQUENCE [LARGE SCALE GENOMIC DNA]</scope>
    <source>
        <strain evidence="1">DSM 17241</strain>
    </source>
</reference>
<accession>B0PBE7</accession>
<reference evidence="1" key="2">
    <citation type="submission" date="2013-09" db="EMBL/GenBank/DDBJ databases">
        <title>Draft genome sequence of Anaerotruncus colihominis(DSM 17241).</title>
        <authorList>
            <person name="Sudarsanam P."/>
            <person name="Ley R."/>
            <person name="Guruge J."/>
            <person name="Turnbaugh P.J."/>
            <person name="Mahowald M."/>
            <person name="Liep D."/>
            <person name="Gordon J."/>
        </authorList>
    </citation>
    <scope>NUCLEOTIDE SEQUENCE</scope>
    <source>
        <strain evidence="1">DSM 17241</strain>
    </source>
</reference>
<organism evidence="1 2">
    <name type="scientific">Anaerotruncus colihominis DSM 17241</name>
    <dbReference type="NCBI Taxonomy" id="445972"/>
    <lineage>
        <taxon>Bacteria</taxon>
        <taxon>Bacillati</taxon>
        <taxon>Bacillota</taxon>
        <taxon>Clostridia</taxon>
        <taxon>Eubacteriales</taxon>
        <taxon>Oscillospiraceae</taxon>
        <taxon>Anaerotruncus</taxon>
    </lineage>
</organism>
<dbReference type="HOGENOM" id="CLU_3264814_0_0_9"/>
<keyword evidence="2" id="KW-1185">Reference proteome</keyword>
<evidence type="ECO:0000313" key="2">
    <source>
        <dbReference type="Proteomes" id="UP000003803"/>
    </source>
</evidence>
<protein>
    <submittedName>
        <fullName evidence="1">Uncharacterized protein</fullName>
    </submittedName>
</protein>
<dbReference type="EMBL" id="ABGD02000014">
    <property type="protein sequence ID" value="EDS11477.1"/>
    <property type="molecule type" value="Genomic_DNA"/>
</dbReference>
<proteinExistence type="predicted"/>
<sequence>MRCCIAENNILKFWNFRNFSLLRFEKFLSKLRQNRLVRCSK</sequence>
<name>B0PBE7_9FIRM</name>